<reference evidence="14 15" key="1">
    <citation type="submission" date="2022-07" db="EMBL/GenBank/DDBJ databases">
        <authorList>
            <person name="Li W.-J."/>
            <person name="Deng Q.-Q."/>
        </authorList>
    </citation>
    <scope>NUCLEOTIDE SEQUENCE [LARGE SCALE GENOMIC DNA]</scope>
    <source>
        <strain evidence="14 15">SYSU M60028</strain>
    </source>
</reference>
<evidence type="ECO:0000256" key="6">
    <source>
        <dbReference type="ARBA" id="ARBA00022692"/>
    </source>
</evidence>
<gene>
    <name evidence="14" type="ORF">NK718_04290</name>
</gene>
<keyword evidence="5" id="KW-0808">Transferase</keyword>
<evidence type="ECO:0000256" key="1">
    <source>
        <dbReference type="ARBA" id="ARBA00000085"/>
    </source>
</evidence>
<dbReference type="InterPro" id="IPR050428">
    <property type="entry name" value="TCS_sensor_his_kinase"/>
</dbReference>
<dbReference type="InterPro" id="IPR003661">
    <property type="entry name" value="HisK_dim/P_dom"/>
</dbReference>
<feature type="transmembrane region" description="Helical" evidence="11">
    <location>
        <begin position="162"/>
        <end position="181"/>
    </location>
</feature>
<dbReference type="Proteomes" id="UP001205890">
    <property type="component" value="Unassembled WGS sequence"/>
</dbReference>
<dbReference type="CDD" id="cd06225">
    <property type="entry name" value="HAMP"/>
    <property type="match status" value="1"/>
</dbReference>
<keyword evidence="8 11" id="KW-1133">Transmembrane helix</keyword>
<dbReference type="InterPro" id="IPR003660">
    <property type="entry name" value="HAMP_dom"/>
</dbReference>
<organism evidence="14 15">
    <name type="scientific">Alsobacter ponti</name>
    <dbReference type="NCBI Taxonomy" id="2962936"/>
    <lineage>
        <taxon>Bacteria</taxon>
        <taxon>Pseudomonadati</taxon>
        <taxon>Pseudomonadota</taxon>
        <taxon>Alphaproteobacteria</taxon>
        <taxon>Hyphomicrobiales</taxon>
        <taxon>Alsobacteraceae</taxon>
        <taxon>Alsobacter</taxon>
    </lineage>
</organism>
<comment type="caution">
    <text evidence="14">The sequence shown here is derived from an EMBL/GenBank/DDBJ whole genome shotgun (WGS) entry which is preliminary data.</text>
</comment>
<feature type="transmembrane region" description="Helical" evidence="11">
    <location>
        <begin position="16"/>
        <end position="36"/>
    </location>
</feature>
<dbReference type="PROSITE" id="PS50885">
    <property type="entry name" value="HAMP"/>
    <property type="match status" value="1"/>
</dbReference>
<evidence type="ECO:0000256" key="10">
    <source>
        <dbReference type="ARBA" id="ARBA00023136"/>
    </source>
</evidence>
<dbReference type="Gene3D" id="1.10.287.130">
    <property type="match status" value="1"/>
</dbReference>
<dbReference type="SUPFAM" id="SSF158472">
    <property type="entry name" value="HAMP domain-like"/>
    <property type="match status" value="1"/>
</dbReference>
<feature type="domain" description="Histidine kinase" evidence="12">
    <location>
        <begin position="244"/>
        <end position="469"/>
    </location>
</feature>
<dbReference type="InterPro" id="IPR036890">
    <property type="entry name" value="HATPase_C_sf"/>
</dbReference>
<evidence type="ECO:0000313" key="14">
    <source>
        <dbReference type="EMBL" id="MCP8937723.1"/>
    </source>
</evidence>
<evidence type="ECO:0000256" key="5">
    <source>
        <dbReference type="ARBA" id="ARBA00022679"/>
    </source>
</evidence>
<comment type="catalytic activity">
    <reaction evidence="1">
        <text>ATP + protein L-histidine = ADP + protein N-phospho-L-histidine.</text>
        <dbReference type="EC" id="2.7.13.3"/>
    </reaction>
</comment>
<keyword evidence="15" id="KW-1185">Reference proteome</keyword>
<dbReference type="SMART" id="SM00387">
    <property type="entry name" value="HATPase_c"/>
    <property type="match status" value="1"/>
</dbReference>
<dbReference type="EMBL" id="JANCLU010000003">
    <property type="protein sequence ID" value="MCP8937723.1"/>
    <property type="molecule type" value="Genomic_DNA"/>
</dbReference>
<dbReference type="InterPro" id="IPR005467">
    <property type="entry name" value="His_kinase_dom"/>
</dbReference>
<dbReference type="CDD" id="cd00082">
    <property type="entry name" value="HisKA"/>
    <property type="match status" value="1"/>
</dbReference>
<evidence type="ECO:0000256" key="2">
    <source>
        <dbReference type="ARBA" id="ARBA00004370"/>
    </source>
</evidence>
<dbReference type="SMART" id="SM00388">
    <property type="entry name" value="HisKA"/>
    <property type="match status" value="1"/>
</dbReference>
<dbReference type="PANTHER" id="PTHR45436">
    <property type="entry name" value="SENSOR HISTIDINE KINASE YKOH"/>
    <property type="match status" value="1"/>
</dbReference>
<dbReference type="GO" id="GO:0016301">
    <property type="term" value="F:kinase activity"/>
    <property type="evidence" value="ECO:0007669"/>
    <property type="project" value="UniProtKB-KW"/>
</dbReference>
<keyword evidence="4" id="KW-0597">Phosphoprotein</keyword>
<dbReference type="SMART" id="SM00304">
    <property type="entry name" value="HAMP"/>
    <property type="match status" value="1"/>
</dbReference>
<name>A0ABT1L9J0_9HYPH</name>
<dbReference type="InterPro" id="IPR004358">
    <property type="entry name" value="Sig_transdc_His_kin-like_C"/>
</dbReference>
<dbReference type="CDD" id="cd00075">
    <property type="entry name" value="HATPase"/>
    <property type="match status" value="1"/>
</dbReference>
<comment type="subcellular location">
    <subcellularLocation>
        <location evidence="2">Membrane</location>
    </subcellularLocation>
</comment>
<evidence type="ECO:0000256" key="4">
    <source>
        <dbReference type="ARBA" id="ARBA00022553"/>
    </source>
</evidence>
<dbReference type="Pfam" id="PF00672">
    <property type="entry name" value="HAMP"/>
    <property type="match status" value="1"/>
</dbReference>
<evidence type="ECO:0000256" key="11">
    <source>
        <dbReference type="SAM" id="Phobius"/>
    </source>
</evidence>
<dbReference type="PRINTS" id="PR00344">
    <property type="entry name" value="BCTRLSENSOR"/>
</dbReference>
<accession>A0ABT1L9J0</accession>
<dbReference type="SUPFAM" id="SSF47384">
    <property type="entry name" value="Homodimeric domain of signal transducing histidine kinase"/>
    <property type="match status" value="1"/>
</dbReference>
<evidence type="ECO:0000259" key="12">
    <source>
        <dbReference type="PROSITE" id="PS50109"/>
    </source>
</evidence>
<proteinExistence type="predicted"/>
<evidence type="ECO:0000259" key="13">
    <source>
        <dbReference type="PROSITE" id="PS50885"/>
    </source>
</evidence>
<dbReference type="InterPro" id="IPR003594">
    <property type="entry name" value="HATPase_dom"/>
</dbReference>
<dbReference type="Pfam" id="PF00512">
    <property type="entry name" value="HisKA"/>
    <property type="match status" value="1"/>
</dbReference>
<dbReference type="EC" id="2.7.13.3" evidence="3"/>
<dbReference type="PANTHER" id="PTHR45436:SF8">
    <property type="entry name" value="HISTIDINE KINASE"/>
    <property type="match status" value="1"/>
</dbReference>
<feature type="domain" description="HAMP" evidence="13">
    <location>
        <begin position="183"/>
        <end position="236"/>
    </location>
</feature>
<dbReference type="Gene3D" id="3.30.565.10">
    <property type="entry name" value="Histidine kinase-like ATPase, C-terminal domain"/>
    <property type="match status" value="1"/>
</dbReference>
<evidence type="ECO:0000256" key="8">
    <source>
        <dbReference type="ARBA" id="ARBA00022989"/>
    </source>
</evidence>
<keyword evidence="9" id="KW-0902">Two-component regulatory system</keyword>
<dbReference type="Pfam" id="PF02518">
    <property type="entry name" value="HATPase_c"/>
    <property type="match status" value="1"/>
</dbReference>
<sequence length="482" mass="51341">MTALGKLVRTTAFKLSAAYLVIFTVFAFLLLGYVAWNARRLIADQVAGAVQAEVQGLAEQYGAGGVRRLIGTIEARSRQPGSSLYLLTSARGERIAGNVERLPADLLSQPGLRETMYSLNDEPDSRPRLALVQVFDLPGGLSLLVGRDMSEAEALRGVIRRAFGGALALVVVLALIGGWFVTSRVLGRIDAMTATTRQIMEGDLAGRLTVTGSHDELDRLAANLNAMLDRIELLMAGLKEVSDNIAHDLKTPLTRLRNGAEQALRGSDDPGQYRHALEGTIEEADNLIRVFNALLMIARAEAGSAREGMVDFDAAEVARDVAELYEPLAEEAGVPLTVNVPQGMPMHGSRELVGQALANLVDNAIKYARVTQAAGESAHAPHGAGVTIAATPRDGALEIVVADRGPGIPEADRGRVLDRFVRLETARSRPGFGLGLSLAAAVARLHGGELRLEDNAPGLRAVLTLPVRPSSPKVPPQRPARA</sequence>
<evidence type="ECO:0000256" key="3">
    <source>
        <dbReference type="ARBA" id="ARBA00012438"/>
    </source>
</evidence>
<keyword evidence="7 14" id="KW-0418">Kinase</keyword>
<dbReference type="Gene3D" id="6.10.340.10">
    <property type="match status" value="1"/>
</dbReference>
<keyword evidence="10 11" id="KW-0472">Membrane</keyword>
<evidence type="ECO:0000313" key="15">
    <source>
        <dbReference type="Proteomes" id="UP001205890"/>
    </source>
</evidence>
<evidence type="ECO:0000256" key="7">
    <source>
        <dbReference type="ARBA" id="ARBA00022777"/>
    </source>
</evidence>
<evidence type="ECO:0000256" key="9">
    <source>
        <dbReference type="ARBA" id="ARBA00023012"/>
    </source>
</evidence>
<keyword evidence="6 11" id="KW-0812">Transmembrane</keyword>
<dbReference type="InterPro" id="IPR036097">
    <property type="entry name" value="HisK_dim/P_sf"/>
</dbReference>
<protein>
    <recommendedName>
        <fullName evidence="3">histidine kinase</fullName>
        <ecNumber evidence="3">2.7.13.3</ecNumber>
    </recommendedName>
</protein>
<dbReference type="RefSeq" id="WP_254738972.1">
    <property type="nucleotide sequence ID" value="NZ_JANCLU010000003.1"/>
</dbReference>
<dbReference type="PROSITE" id="PS50109">
    <property type="entry name" value="HIS_KIN"/>
    <property type="match status" value="1"/>
</dbReference>
<dbReference type="SUPFAM" id="SSF55874">
    <property type="entry name" value="ATPase domain of HSP90 chaperone/DNA topoisomerase II/histidine kinase"/>
    <property type="match status" value="1"/>
</dbReference>